<dbReference type="WBParaSite" id="nRc.2.0.1.t31972-RA">
    <property type="protein sequence ID" value="nRc.2.0.1.t31972-RA"/>
    <property type="gene ID" value="nRc.2.0.1.g31972"/>
</dbReference>
<dbReference type="AlphaFoldDB" id="A0A915JZY5"/>
<sequence length="125" mass="13628">HSTGFYKEAYQCGFHQSPPKLTDYISLLHRDAEIQRHMEALKNPPKDVFKAPLLPPPAMDVEPATSPATLLPPSDVRYDDYAPMSAQSTAQAQQPLVITTRPVLGVAPPTSSPPTVEPRLPSEAT</sequence>
<organism evidence="2 3">
    <name type="scientific">Romanomermis culicivorax</name>
    <name type="common">Nematode worm</name>
    <dbReference type="NCBI Taxonomy" id="13658"/>
    <lineage>
        <taxon>Eukaryota</taxon>
        <taxon>Metazoa</taxon>
        <taxon>Ecdysozoa</taxon>
        <taxon>Nematoda</taxon>
        <taxon>Enoplea</taxon>
        <taxon>Dorylaimia</taxon>
        <taxon>Mermithida</taxon>
        <taxon>Mermithoidea</taxon>
        <taxon>Mermithidae</taxon>
        <taxon>Romanomermis</taxon>
    </lineage>
</organism>
<feature type="compositionally biased region" description="Basic and acidic residues" evidence="1">
    <location>
        <begin position="40"/>
        <end position="49"/>
    </location>
</feature>
<dbReference type="Proteomes" id="UP000887565">
    <property type="component" value="Unplaced"/>
</dbReference>
<reference evidence="3" key="1">
    <citation type="submission" date="2022-11" db="UniProtKB">
        <authorList>
            <consortium name="WormBaseParasite"/>
        </authorList>
    </citation>
    <scope>IDENTIFICATION</scope>
</reference>
<proteinExistence type="predicted"/>
<evidence type="ECO:0000313" key="2">
    <source>
        <dbReference type="Proteomes" id="UP000887565"/>
    </source>
</evidence>
<protein>
    <submittedName>
        <fullName evidence="3">Uncharacterized protein</fullName>
    </submittedName>
</protein>
<feature type="region of interest" description="Disordered" evidence="1">
    <location>
        <begin position="40"/>
        <end position="125"/>
    </location>
</feature>
<feature type="compositionally biased region" description="Polar residues" evidence="1">
    <location>
        <begin position="85"/>
        <end position="97"/>
    </location>
</feature>
<name>A0A915JZY5_ROMCU</name>
<evidence type="ECO:0000256" key="1">
    <source>
        <dbReference type="SAM" id="MobiDB-lite"/>
    </source>
</evidence>
<evidence type="ECO:0000313" key="3">
    <source>
        <dbReference type="WBParaSite" id="nRc.2.0.1.t31972-RA"/>
    </source>
</evidence>
<keyword evidence="2" id="KW-1185">Reference proteome</keyword>
<accession>A0A915JZY5</accession>